<dbReference type="EMBL" id="CP117167">
    <property type="protein sequence ID" value="WCT13682.1"/>
    <property type="molecule type" value="Genomic_DNA"/>
</dbReference>
<evidence type="ECO:0000313" key="3">
    <source>
        <dbReference type="EMBL" id="WCT13682.1"/>
    </source>
</evidence>
<organism evidence="3 4">
    <name type="scientific">Mucilaginibacter jinjuensis</name>
    <dbReference type="NCBI Taxonomy" id="1176721"/>
    <lineage>
        <taxon>Bacteria</taxon>
        <taxon>Pseudomonadati</taxon>
        <taxon>Bacteroidota</taxon>
        <taxon>Sphingobacteriia</taxon>
        <taxon>Sphingobacteriales</taxon>
        <taxon>Sphingobacteriaceae</taxon>
        <taxon>Mucilaginibacter</taxon>
    </lineage>
</organism>
<dbReference type="RefSeq" id="WP_273631988.1">
    <property type="nucleotide sequence ID" value="NZ_CP117167.1"/>
</dbReference>
<gene>
    <name evidence="3" type="ORF">PQO05_07000</name>
</gene>
<protein>
    <recommendedName>
        <fullName evidence="5">Endosialidase-like protein</fullName>
    </recommendedName>
</protein>
<feature type="signal peptide" evidence="2">
    <location>
        <begin position="1"/>
        <end position="19"/>
    </location>
</feature>
<evidence type="ECO:0000313" key="4">
    <source>
        <dbReference type="Proteomes" id="UP001216139"/>
    </source>
</evidence>
<feature type="coiled-coil region" evidence="1">
    <location>
        <begin position="326"/>
        <end position="353"/>
    </location>
</feature>
<keyword evidence="4" id="KW-1185">Reference proteome</keyword>
<proteinExistence type="predicted"/>
<sequence>MKKSLMAFLPFLVSIQSYAQNTFTNSGSNVGIGTTSPTTALQIVRGGTNATSDYPSVQINTNASGNIYGPILYLNGLSGNNGRMWGLVSSGALDAAGTGAAGNFAIYDTQAGSRLVINSTGYVGIGTISPSSYFHGGNNRVLEIFNPNTSINSQSHLILSTASLASNSSAGTISWMSKSSTGTQGLAYIAALSKGDVTNNASGEMVFATADNSLPVERMRISSTGSLLIGQSTQPNPGYKLDVAGSVRANEVVVNSTGADFVFDKNYHLSSLAKVDKFITENHHLPGIKSAEKMTSEGMNIGELNKELLQKVEELTLYLIKKEKKDEVQQRELIRLKKRLKNLESQMHKAVIE</sequence>
<reference evidence="3 4" key="1">
    <citation type="submission" date="2023-02" db="EMBL/GenBank/DDBJ databases">
        <title>Genome sequence of Mucilaginibacter jinjuensis strain KACC 16571.</title>
        <authorList>
            <person name="Kim S."/>
            <person name="Heo J."/>
            <person name="Kwon S.-W."/>
        </authorList>
    </citation>
    <scope>NUCLEOTIDE SEQUENCE [LARGE SCALE GENOMIC DNA]</scope>
    <source>
        <strain evidence="3 4">KACC 16571</strain>
    </source>
</reference>
<evidence type="ECO:0000256" key="2">
    <source>
        <dbReference type="SAM" id="SignalP"/>
    </source>
</evidence>
<evidence type="ECO:0008006" key="5">
    <source>
        <dbReference type="Google" id="ProtNLM"/>
    </source>
</evidence>
<evidence type="ECO:0000256" key="1">
    <source>
        <dbReference type="SAM" id="Coils"/>
    </source>
</evidence>
<keyword evidence="2" id="KW-0732">Signal</keyword>
<name>A0ABY7TBF5_9SPHI</name>
<dbReference type="Proteomes" id="UP001216139">
    <property type="component" value="Chromosome"/>
</dbReference>
<feature type="chain" id="PRO_5045779927" description="Endosialidase-like protein" evidence="2">
    <location>
        <begin position="20"/>
        <end position="353"/>
    </location>
</feature>
<accession>A0ABY7TBF5</accession>
<keyword evidence="1" id="KW-0175">Coiled coil</keyword>